<organism evidence="2 3">
    <name type="scientific">Parafrankia irregularis</name>
    <dbReference type="NCBI Taxonomy" id="795642"/>
    <lineage>
        <taxon>Bacteria</taxon>
        <taxon>Bacillati</taxon>
        <taxon>Actinomycetota</taxon>
        <taxon>Actinomycetes</taxon>
        <taxon>Frankiales</taxon>
        <taxon>Frankiaceae</taxon>
        <taxon>Parafrankia</taxon>
    </lineage>
</organism>
<dbReference type="SUPFAM" id="SSF109854">
    <property type="entry name" value="DinB/YfiT-like putative metalloenzymes"/>
    <property type="match status" value="1"/>
</dbReference>
<dbReference type="RefSeq" id="WP_091285648.1">
    <property type="nucleotide sequence ID" value="NZ_FAOZ01000042.1"/>
</dbReference>
<sequence length="210" mass="22079">MTSTRQLFLDVATSAAALLRAPAVATRWNADSALPKFTVSGLAGHLAWQVTIVSRLLADHEPEVKPTSLLEHYTQAVWIGASLDDDLNVGIRQIGEATAAGGPDELAARVEAAIEELNGLLPAEPAGRIVRMASFVLSLDDFLTTRILEIAVHSDDLAVSVGVPTPELPAAATDAVLVLLTRLAAHRHGPTAVLRALSRPERAPATIAGI</sequence>
<dbReference type="EMBL" id="FAOZ01000042">
    <property type="protein sequence ID" value="CUU60548.1"/>
    <property type="molecule type" value="Genomic_DNA"/>
</dbReference>
<keyword evidence="2" id="KW-0413">Isomerase</keyword>
<protein>
    <submittedName>
        <fullName evidence="2">Mycothiol maleylpyruvate isomerase N-terminal domain-containing protein</fullName>
    </submittedName>
</protein>
<evidence type="ECO:0000259" key="1">
    <source>
        <dbReference type="Pfam" id="PF11716"/>
    </source>
</evidence>
<dbReference type="GO" id="GO:0016853">
    <property type="term" value="F:isomerase activity"/>
    <property type="evidence" value="ECO:0007669"/>
    <property type="project" value="UniProtKB-KW"/>
</dbReference>
<gene>
    <name evidence="2" type="ORF">Ga0074812_14226</name>
</gene>
<reference evidence="3" key="1">
    <citation type="submission" date="2015-11" db="EMBL/GenBank/DDBJ databases">
        <authorList>
            <person name="Varghese N."/>
        </authorList>
    </citation>
    <scope>NUCLEOTIDE SEQUENCE [LARGE SCALE GENOMIC DNA]</scope>
    <source>
        <strain evidence="3">DSM 45899</strain>
    </source>
</reference>
<feature type="domain" description="Mycothiol-dependent maleylpyruvate isomerase metal-binding" evidence="1">
    <location>
        <begin position="13"/>
        <end position="158"/>
    </location>
</feature>
<dbReference type="GO" id="GO:0046872">
    <property type="term" value="F:metal ion binding"/>
    <property type="evidence" value="ECO:0007669"/>
    <property type="project" value="InterPro"/>
</dbReference>
<dbReference type="AlphaFoldDB" id="A0A0S4QZ42"/>
<accession>A0A0S4QZ42</accession>
<keyword evidence="2" id="KW-0670">Pyruvate</keyword>
<evidence type="ECO:0000313" key="2">
    <source>
        <dbReference type="EMBL" id="CUU60548.1"/>
    </source>
</evidence>
<dbReference type="Gene3D" id="1.20.120.450">
    <property type="entry name" value="dinb family like domain"/>
    <property type="match status" value="1"/>
</dbReference>
<evidence type="ECO:0000313" key="3">
    <source>
        <dbReference type="Proteomes" id="UP000198802"/>
    </source>
</evidence>
<proteinExistence type="predicted"/>
<name>A0A0S4QZ42_9ACTN</name>
<keyword evidence="3" id="KW-1185">Reference proteome</keyword>
<dbReference type="Proteomes" id="UP000198802">
    <property type="component" value="Unassembled WGS sequence"/>
</dbReference>
<dbReference type="Pfam" id="PF11716">
    <property type="entry name" value="MDMPI_N"/>
    <property type="match status" value="1"/>
</dbReference>
<dbReference type="InterPro" id="IPR024344">
    <property type="entry name" value="MDMPI_metal-binding"/>
</dbReference>
<dbReference type="InterPro" id="IPR034660">
    <property type="entry name" value="DinB/YfiT-like"/>
</dbReference>